<dbReference type="EMBL" id="JARKIF010000007">
    <property type="protein sequence ID" value="KAJ7635065.1"/>
    <property type="molecule type" value="Genomic_DNA"/>
</dbReference>
<reference evidence="2" key="1">
    <citation type="submission" date="2023-03" db="EMBL/GenBank/DDBJ databases">
        <title>Massive genome expansion in bonnet fungi (Mycena s.s.) driven by repeated elements and novel gene families across ecological guilds.</title>
        <authorList>
            <consortium name="Lawrence Berkeley National Laboratory"/>
            <person name="Harder C.B."/>
            <person name="Miyauchi S."/>
            <person name="Viragh M."/>
            <person name="Kuo A."/>
            <person name="Thoen E."/>
            <person name="Andreopoulos B."/>
            <person name="Lu D."/>
            <person name="Skrede I."/>
            <person name="Drula E."/>
            <person name="Henrissat B."/>
            <person name="Morin E."/>
            <person name="Kohler A."/>
            <person name="Barry K."/>
            <person name="LaButti K."/>
            <person name="Morin E."/>
            <person name="Salamov A."/>
            <person name="Lipzen A."/>
            <person name="Mereny Z."/>
            <person name="Hegedus B."/>
            <person name="Baldrian P."/>
            <person name="Stursova M."/>
            <person name="Weitz H."/>
            <person name="Taylor A."/>
            <person name="Grigoriev I.V."/>
            <person name="Nagy L.G."/>
            <person name="Martin F."/>
            <person name="Kauserud H."/>
        </authorList>
    </citation>
    <scope>NUCLEOTIDE SEQUENCE</scope>
    <source>
        <strain evidence="2">9284</strain>
    </source>
</reference>
<protein>
    <recommendedName>
        <fullName evidence="4">F-box domain-containing protein</fullName>
    </recommendedName>
</protein>
<dbReference type="AlphaFoldDB" id="A0AAD7BZI5"/>
<sequence length="482" mass="54207">MPRLDQTSHTMYSNPQGSRPGVPQATVPSFGRGSPGTAAQSKNALTLGDLYALVTKLEARLKVQAKKIKDQDGRIAVLEQENGELWQEVHRLKGPRLPAEIFFLILESARDDKPALKTFSLVCKSWIPATRRIIFHQILLSAMLKIQPGPILDSPHCTVFPYVQTLNINGSLDDGTEIGVSRAPKWMDNVLVHMPKLTALKSFWLCDLGMLDFDDLSLAIPPWMSSKIRELTINFPHLLTLPQILAFIAKFIGLTRLDCGEIYHWNQYPWNQDAVAHFYSHDLEPSRPPPASVSKLVMLQSGHLPSAILKWFANQHSGIINSFVAHSEHFSTPEFRSFMDKFGRSLSTITMSFSGPDYEAASEYLLVPTHLKSTVLKIRDPKSVFSYLLPTLAQLPTTVEWIAFVMGDLRSTIAASREHEEMWSQLDRTLGEGNFPSLRRVTILCYNGESNDEERTRQVLTGSMARLVNKGVLEIGFRWLAL</sequence>
<dbReference type="Proteomes" id="UP001221142">
    <property type="component" value="Unassembled WGS sequence"/>
</dbReference>
<evidence type="ECO:0000313" key="2">
    <source>
        <dbReference type="EMBL" id="KAJ7635065.1"/>
    </source>
</evidence>
<gene>
    <name evidence="2" type="ORF">FB45DRAFT_910644</name>
</gene>
<feature type="compositionally biased region" description="Polar residues" evidence="1">
    <location>
        <begin position="1"/>
        <end position="17"/>
    </location>
</feature>
<evidence type="ECO:0008006" key="4">
    <source>
        <dbReference type="Google" id="ProtNLM"/>
    </source>
</evidence>
<keyword evidence="3" id="KW-1185">Reference proteome</keyword>
<organism evidence="2 3">
    <name type="scientific">Roridomyces roridus</name>
    <dbReference type="NCBI Taxonomy" id="1738132"/>
    <lineage>
        <taxon>Eukaryota</taxon>
        <taxon>Fungi</taxon>
        <taxon>Dikarya</taxon>
        <taxon>Basidiomycota</taxon>
        <taxon>Agaricomycotina</taxon>
        <taxon>Agaricomycetes</taxon>
        <taxon>Agaricomycetidae</taxon>
        <taxon>Agaricales</taxon>
        <taxon>Marasmiineae</taxon>
        <taxon>Mycenaceae</taxon>
        <taxon>Roridomyces</taxon>
    </lineage>
</organism>
<accession>A0AAD7BZI5</accession>
<evidence type="ECO:0000256" key="1">
    <source>
        <dbReference type="SAM" id="MobiDB-lite"/>
    </source>
</evidence>
<name>A0AAD7BZI5_9AGAR</name>
<evidence type="ECO:0000313" key="3">
    <source>
        <dbReference type="Proteomes" id="UP001221142"/>
    </source>
</evidence>
<proteinExistence type="predicted"/>
<feature type="region of interest" description="Disordered" evidence="1">
    <location>
        <begin position="1"/>
        <end position="38"/>
    </location>
</feature>
<comment type="caution">
    <text evidence="2">The sequence shown here is derived from an EMBL/GenBank/DDBJ whole genome shotgun (WGS) entry which is preliminary data.</text>
</comment>